<gene>
    <name evidence="1" type="ORF">A2Y64_04090</name>
</gene>
<name>A0A1F5F2Z8_9BACT</name>
<organism evidence="1 2">
    <name type="scientific">Candidatus Coatesbacteria bacterium RBG_13_66_14</name>
    <dbReference type="NCBI Taxonomy" id="1817816"/>
    <lineage>
        <taxon>Bacteria</taxon>
        <taxon>Candidatus Coatesiibacteriota</taxon>
    </lineage>
</organism>
<comment type="caution">
    <text evidence="1">The sequence shown here is derived from an EMBL/GenBank/DDBJ whole genome shotgun (WGS) entry which is preliminary data.</text>
</comment>
<reference evidence="1 2" key="1">
    <citation type="journal article" date="2016" name="Nat. Commun.">
        <title>Thousands of microbial genomes shed light on interconnected biogeochemical processes in an aquifer system.</title>
        <authorList>
            <person name="Anantharaman K."/>
            <person name="Brown C.T."/>
            <person name="Hug L.A."/>
            <person name="Sharon I."/>
            <person name="Castelle C.J."/>
            <person name="Probst A.J."/>
            <person name="Thomas B.C."/>
            <person name="Singh A."/>
            <person name="Wilkins M.J."/>
            <person name="Karaoz U."/>
            <person name="Brodie E.L."/>
            <person name="Williams K.H."/>
            <person name="Hubbard S.S."/>
            <person name="Banfield J.F."/>
        </authorList>
    </citation>
    <scope>NUCLEOTIDE SEQUENCE [LARGE SCALE GENOMIC DNA]</scope>
</reference>
<protein>
    <recommendedName>
        <fullName evidence="3">Roadblock/LAMTOR2 domain-containing protein</fullName>
    </recommendedName>
</protein>
<proteinExistence type="predicted"/>
<evidence type="ECO:0000313" key="2">
    <source>
        <dbReference type="Proteomes" id="UP000177187"/>
    </source>
</evidence>
<dbReference type="Proteomes" id="UP000177187">
    <property type="component" value="Unassembled WGS sequence"/>
</dbReference>
<evidence type="ECO:0008006" key="3">
    <source>
        <dbReference type="Google" id="ProtNLM"/>
    </source>
</evidence>
<dbReference type="AlphaFoldDB" id="A0A1F5F2Z8"/>
<accession>A0A1F5F2Z8</accession>
<evidence type="ECO:0000313" key="1">
    <source>
        <dbReference type="EMBL" id="OGD73960.1"/>
    </source>
</evidence>
<dbReference type="EMBL" id="MFAF01000110">
    <property type="protein sequence ID" value="OGD73960.1"/>
    <property type="molecule type" value="Genomic_DNA"/>
</dbReference>
<dbReference type="STRING" id="1817816.A2Y64_04090"/>
<sequence length="123" mass="13615">MTESLYDRIAAVLTRIGEKSAFEEVALVGEDGLVICSWGRGGHVDLLNLISLQLQTPIAELRRDSSGVELDEILATSVGGKKYCFRFFLVDGVDYVLAAVFPRRRPYRRATKLAIGELKVLLS</sequence>